<reference evidence="13 14" key="1">
    <citation type="submission" date="2020-02" db="EMBL/GenBank/DDBJ databases">
        <title>Draft genome sequence of Rhizobium tropici.</title>
        <authorList>
            <person name="Khayi S."/>
            <person name="Jemo M."/>
        </authorList>
    </citation>
    <scope>NUCLEOTIDE SEQUENCE [LARGE SCALE GENOMIC DNA]</scope>
    <source>
        <strain evidence="13 14">A12</strain>
        <plasmid evidence="13">pA12b</plasmid>
    </source>
</reference>
<dbReference type="PANTHER" id="PTHR43065">
    <property type="entry name" value="SENSOR HISTIDINE KINASE"/>
    <property type="match status" value="1"/>
</dbReference>
<dbReference type="InterPro" id="IPR003661">
    <property type="entry name" value="HisK_dim/P_dom"/>
</dbReference>
<organism evidence="13 14">
    <name type="scientific">Rhizobium tropici</name>
    <dbReference type="NCBI Taxonomy" id="398"/>
    <lineage>
        <taxon>Bacteria</taxon>
        <taxon>Pseudomonadati</taxon>
        <taxon>Pseudomonadota</taxon>
        <taxon>Alphaproteobacteria</taxon>
        <taxon>Hyphomicrobiales</taxon>
        <taxon>Rhizobiaceae</taxon>
        <taxon>Rhizobium/Agrobacterium group</taxon>
        <taxon>Rhizobium</taxon>
    </lineage>
</organism>
<dbReference type="GO" id="GO:0000155">
    <property type="term" value="F:phosphorelay sensor kinase activity"/>
    <property type="evidence" value="ECO:0007669"/>
    <property type="project" value="InterPro"/>
</dbReference>
<geneLocation type="plasmid" evidence="13">
    <name>pA12b</name>
</geneLocation>
<dbReference type="InterPro" id="IPR036890">
    <property type="entry name" value="HATPase_C_sf"/>
</dbReference>
<evidence type="ECO:0000256" key="7">
    <source>
        <dbReference type="ARBA" id="ARBA00022840"/>
    </source>
</evidence>
<dbReference type="Pfam" id="PF13426">
    <property type="entry name" value="PAS_9"/>
    <property type="match status" value="1"/>
</dbReference>
<keyword evidence="4" id="KW-0808">Transferase</keyword>
<dbReference type="InterPro" id="IPR035965">
    <property type="entry name" value="PAS-like_dom_sf"/>
</dbReference>
<dbReference type="InterPro" id="IPR005467">
    <property type="entry name" value="His_kinase_dom"/>
</dbReference>
<dbReference type="Gene3D" id="3.30.565.10">
    <property type="entry name" value="Histidine kinase-like ATPase, C-terminal domain"/>
    <property type="match status" value="1"/>
</dbReference>
<evidence type="ECO:0000256" key="3">
    <source>
        <dbReference type="ARBA" id="ARBA00022553"/>
    </source>
</evidence>
<accession>A0A6P1CGZ9</accession>
<dbReference type="EMBL" id="JAADZA010000094">
    <property type="protein sequence ID" value="NEV15392.1"/>
    <property type="molecule type" value="Genomic_DNA"/>
</dbReference>
<dbReference type="Pfam" id="PF02518">
    <property type="entry name" value="HATPase_c"/>
    <property type="match status" value="1"/>
</dbReference>
<dbReference type="InterPro" id="IPR036097">
    <property type="entry name" value="HisK_dim/P_sf"/>
</dbReference>
<proteinExistence type="predicted"/>
<dbReference type="SMART" id="SM00388">
    <property type="entry name" value="HisKA"/>
    <property type="match status" value="1"/>
</dbReference>
<dbReference type="Proteomes" id="UP000471190">
    <property type="component" value="Unassembled WGS sequence"/>
</dbReference>
<feature type="domain" description="Histidine kinase" evidence="10">
    <location>
        <begin position="290"/>
        <end position="505"/>
    </location>
</feature>
<feature type="transmembrane region" description="Helical" evidence="9">
    <location>
        <begin position="105"/>
        <end position="126"/>
    </location>
</feature>
<evidence type="ECO:0000256" key="9">
    <source>
        <dbReference type="SAM" id="Phobius"/>
    </source>
</evidence>
<evidence type="ECO:0000259" key="11">
    <source>
        <dbReference type="PROSITE" id="PS50112"/>
    </source>
</evidence>
<dbReference type="InterPro" id="IPR000700">
    <property type="entry name" value="PAS-assoc_C"/>
</dbReference>
<evidence type="ECO:0000256" key="1">
    <source>
        <dbReference type="ARBA" id="ARBA00000085"/>
    </source>
</evidence>
<evidence type="ECO:0000259" key="12">
    <source>
        <dbReference type="PROSITE" id="PS50113"/>
    </source>
</evidence>
<feature type="domain" description="PAS" evidence="11">
    <location>
        <begin position="144"/>
        <end position="214"/>
    </location>
</feature>
<dbReference type="PRINTS" id="PR00344">
    <property type="entry name" value="BCTRLSENSOR"/>
</dbReference>
<keyword evidence="9" id="KW-1133">Transmembrane helix</keyword>
<dbReference type="Gene3D" id="1.10.287.130">
    <property type="match status" value="1"/>
</dbReference>
<dbReference type="Pfam" id="PF00512">
    <property type="entry name" value="HisKA"/>
    <property type="match status" value="1"/>
</dbReference>
<feature type="transmembrane region" description="Helical" evidence="9">
    <location>
        <begin position="36"/>
        <end position="54"/>
    </location>
</feature>
<dbReference type="SUPFAM" id="SSF55785">
    <property type="entry name" value="PYP-like sensor domain (PAS domain)"/>
    <property type="match status" value="1"/>
</dbReference>
<comment type="caution">
    <text evidence="13">The sequence shown here is derived from an EMBL/GenBank/DDBJ whole genome shotgun (WGS) entry which is preliminary data.</text>
</comment>
<gene>
    <name evidence="13" type="ORF">GXW80_31130</name>
</gene>
<keyword evidence="5" id="KW-0547">Nucleotide-binding</keyword>
<keyword evidence="6" id="KW-0418">Kinase</keyword>
<evidence type="ECO:0000256" key="2">
    <source>
        <dbReference type="ARBA" id="ARBA00012438"/>
    </source>
</evidence>
<dbReference type="GO" id="GO:0005524">
    <property type="term" value="F:ATP binding"/>
    <property type="evidence" value="ECO:0007669"/>
    <property type="project" value="UniProtKB-KW"/>
</dbReference>
<evidence type="ECO:0000313" key="13">
    <source>
        <dbReference type="EMBL" id="NEV15392.1"/>
    </source>
</evidence>
<dbReference type="PROSITE" id="PS50109">
    <property type="entry name" value="HIS_KIN"/>
    <property type="match status" value="1"/>
</dbReference>
<dbReference type="SMART" id="SM00387">
    <property type="entry name" value="HATPase_c"/>
    <property type="match status" value="1"/>
</dbReference>
<dbReference type="InterPro" id="IPR004358">
    <property type="entry name" value="Sig_transdc_His_kin-like_C"/>
</dbReference>
<dbReference type="Gene3D" id="3.30.450.20">
    <property type="entry name" value="PAS domain"/>
    <property type="match status" value="1"/>
</dbReference>
<dbReference type="PANTHER" id="PTHR43065:SF10">
    <property type="entry name" value="PEROXIDE STRESS-ACTIVATED HISTIDINE KINASE MAK3"/>
    <property type="match status" value="1"/>
</dbReference>
<comment type="catalytic activity">
    <reaction evidence="1">
        <text>ATP + protein L-histidine = ADP + protein N-phospho-L-histidine.</text>
        <dbReference type="EC" id="2.7.13.3"/>
    </reaction>
</comment>
<protein>
    <recommendedName>
        <fullName evidence="2">histidine kinase</fullName>
        <ecNumber evidence="2">2.7.13.3</ecNumber>
    </recommendedName>
</protein>
<dbReference type="SMART" id="SM00091">
    <property type="entry name" value="PAS"/>
    <property type="match status" value="1"/>
</dbReference>
<name>A0A6P1CGZ9_RHITR</name>
<dbReference type="NCBIfam" id="TIGR00229">
    <property type="entry name" value="sensory_box"/>
    <property type="match status" value="1"/>
</dbReference>
<dbReference type="CDD" id="cd00082">
    <property type="entry name" value="HisKA"/>
    <property type="match status" value="1"/>
</dbReference>
<keyword evidence="3" id="KW-0597">Phosphoprotein</keyword>
<feature type="domain" description="PAC" evidence="12">
    <location>
        <begin position="212"/>
        <end position="270"/>
    </location>
</feature>
<dbReference type="InterPro" id="IPR000014">
    <property type="entry name" value="PAS"/>
</dbReference>
<evidence type="ECO:0000259" key="10">
    <source>
        <dbReference type="PROSITE" id="PS50109"/>
    </source>
</evidence>
<keyword evidence="9" id="KW-0812">Transmembrane</keyword>
<dbReference type="CDD" id="cd00130">
    <property type="entry name" value="PAS"/>
    <property type="match status" value="1"/>
</dbReference>
<dbReference type="SUPFAM" id="SSF47384">
    <property type="entry name" value="Homodimeric domain of signal transducing histidine kinase"/>
    <property type="match status" value="1"/>
</dbReference>
<sequence length="513" mass="55560">MLGMMTVPFSLVDHKMHSQGAGGLAWMLVRWRGRPIVAYSVAAAAPFGVLALRLALSQFTSDDLTLLPFIPAILVVAIIGGGKPISLAAGMSLGADVLVQRLSDAAYATVFELVSFGVAVLLIACLGEVLQATRHAIIESEIAPTAHLTSILDKVPDAMVITTRDGKIVSFNAAVLRQFGYAEQELVGANLRLLMPDPFRAVHGSHMQRQLGRGEKRVLADQAVVGRRKNGSTFPLKLTASQLESGGGLFFIGFLRDLTEREEAAAHQQRIQAELARLARLSEMGEMASALAHELNEPLSAIANYAFGCTKLLSDMDNNVPTVMRNALQEIERQSLRAAKIIKHLREFVTTGETEKGLENIRTLVEEAGVLALVGSREKGVRTVFEYVPGAEMVMVDRVQVEQVIINLMRNAIEAMRHVEHRELTIRTMPTQEDEVAVIVEDTGKGIPEEIAAELFEPFVTTKPSGMGVGLAISKRIVEAHGGEMTVSRNAAGGATFQFTLPAYTEGQTCETD</sequence>
<evidence type="ECO:0000256" key="8">
    <source>
        <dbReference type="ARBA" id="ARBA00023012"/>
    </source>
</evidence>
<evidence type="ECO:0000313" key="14">
    <source>
        <dbReference type="Proteomes" id="UP000471190"/>
    </source>
</evidence>
<keyword evidence="13" id="KW-0614">Plasmid</keyword>
<dbReference type="AlphaFoldDB" id="A0A6P1CGZ9"/>
<keyword evidence="7" id="KW-0067">ATP-binding</keyword>
<evidence type="ECO:0000256" key="5">
    <source>
        <dbReference type="ARBA" id="ARBA00022741"/>
    </source>
</evidence>
<keyword evidence="8" id="KW-0902">Two-component regulatory system</keyword>
<dbReference type="PROSITE" id="PS50113">
    <property type="entry name" value="PAC"/>
    <property type="match status" value="1"/>
</dbReference>
<evidence type="ECO:0000256" key="4">
    <source>
        <dbReference type="ARBA" id="ARBA00022679"/>
    </source>
</evidence>
<keyword evidence="9" id="KW-0472">Membrane</keyword>
<dbReference type="InterPro" id="IPR003594">
    <property type="entry name" value="HATPase_dom"/>
</dbReference>
<dbReference type="SUPFAM" id="SSF55874">
    <property type="entry name" value="ATPase domain of HSP90 chaperone/DNA topoisomerase II/histidine kinase"/>
    <property type="match status" value="1"/>
</dbReference>
<feature type="transmembrane region" description="Helical" evidence="9">
    <location>
        <begin position="66"/>
        <end position="85"/>
    </location>
</feature>
<dbReference type="PROSITE" id="PS50112">
    <property type="entry name" value="PAS"/>
    <property type="match status" value="1"/>
</dbReference>
<dbReference type="EC" id="2.7.13.3" evidence="2"/>
<evidence type="ECO:0000256" key="6">
    <source>
        <dbReference type="ARBA" id="ARBA00022777"/>
    </source>
</evidence>